<dbReference type="Proteomes" id="UP000318186">
    <property type="component" value="Unassembled WGS sequence"/>
</dbReference>
<reference evidence="3 4" key="1">
    <citation type="submission" date="2019-06" db="EMBL/GenBank/DDBJ databases">
        <title>Sequencing the genomes of 1000 actinobacteria strains.</title>
        <authorList>
            <person name="Klenk H.-P."/>
        </authorList>
    </citation>
    <scope>NUCLEOTIDE SEQUENCE [LARGE SCALE GENOMIC DNA]</scope>
    <source>
        <strain evidence="3 4">DSM 42059</strain>
    </source>
</reference>
<feature type="domain" description="DNA primase/polymerase bifunctional N-terminal" evidence="2">
    <location>
        <begin position="39"/>
        <end position="217"/>
    </location>
</feature>
<evidence type="ECO:0000259" key="2">
    <source>
        <dbReference type="SMART" id="SM00943"/>
    </source>
</evidence>
<feature type="region of interest" description="Disordered" evidence="1">
    <location>
        <begin position="1"/>
        <end position="31"/>
    </location>
</feature>
<accession>A0A561UTP6</accession>
<gene>
    <name evidence="3" type="ORF">FHX80_111129</name>
</gene>
<proteinExistence type="predicted"/>
<name>A0A561UTP6_9ACTN</name>
<feature type="compositionally biased region" description="Basic and acidic residues" evidence="1">
    <location>
        <begin position="1"/>
        <end position="15"/>
    </location>
</feature>
<dbReference type="InterPro" id="IPR015330">
    <property type="entry name" value="DNA_primase/pol_bifunc_N"/>
</dbReference>
<dbReference type="OrthoDB" id="3397040at2"/>
<dbReference type="RefSeq" id="WP_145763185.1">
    <property type="nucleotide sequence ID" value="NZ_VIWW01000001.1"/>
</dbReference>
<evidence type="ECO:0000256" key="1">
    <source>
        <dbReference type="SAM" id="MobiDB-lite"/>
    </source>
</evidence>
<evidence type="ECO:0000313" key="4">
    <source>
        <dbReference type="Proteomes" id="UP000318186"/>
    </source>
</evidence>
<sequence length="248" mass="27443">MGADFGRGRGSESKFSHWLRRRSKPQQGEVDDTAREALLLAVAEAGMPIAPAAHPIGYRCSCERMGCPTPARHPISFAWQTQSTTDRAQIERWVRSQPQANFITATGMIHDVLDVPLSAGTQALERLLAAGIEVGPVARSGDDRMLFFTATRGTPEDEDEWWPCELDCHPETMDAHPGLRWHCRGSYVLLPPARLPGELDVRWVRGPENPLPDPLTLLETLTDACARFVGSAEQSDVDHESVAWPLSR</sequence>
<dbReference type="Pfam" id="PF09250">
    <property type="entry name" value="Prim-Pol"/>
    <property type="match status" value="1"/>
</dbReference>
<organism evidence="3 4">
    <name type="scientific">Streptomyces brevispora</name>
    <dbReference type="NCBI Taxonomy" id="887462"/>
    <lineage>
        <taxon>Bacteria</taxon>
        <taxon>Bacillati</taxon>
        <taxon>Actinomycetota</taxon>
        <taxon>Actinomycetes</taxon>
        <taxon>Kitasatosporales</taxon>
        <taxon>Streptomycetaceae</taxon>
        <taxon>Streptomyces</taxon>
    </lineage>
</organism>
<evidence type="ECO:0000313" key="3">
    <source>
        <dbReference type="EMBL" id="TWG02719.1"/>
    </source>
</evidence>
<dbReference type="EMBL" id="VIWW01000001">
    <property type="protein sequence ID" value="TWG02719.1"/>
    <property type="molecule type" value="Genomic_DNA"/>
</dbReference>
<dbReference type="SMART" id="SM00943">
    <property type="entry name" value="Prim-Pol"/>
    <property type="match status" value="1"/>
</dbReference>
<dbReference type="AlphaFoldDB" id="A0A561UTP6"/>
<comment type="caution">
    <text evidence="3">The sequence shown here is derived from an EMBL/GenBank/DDBJ whole genome shotgun (WGS) entry which is preliminary data.</text>
</comment>
<protein>
    <submittedName>
        <fullName evidence="3">Bifunctional DNA primase/polymerase-like protein</fullName>
    </submittedName>
</protein>